<protein>
    <submittedName>
        <fullName evidence="9">Kinesin-like protein KIF22</fullName>
    </submittedName>
</protein>
<gene>
    <name evidence="9" type="primary">LOC114347979</name>
</gene>
<organism evidence="9">
    <name type="scientific">Diabrotica virgifera virgifera</name>
    <name type="common">western corn rootworm</name>
    <dbReference type="NCBI Taxonomy" id="50390"/>
    <lineage>
        <taxon>Eukaryota</taxon>
        <taxon>Metazoa</taxon>
        <taxon>Ecdysozoa</taxon>
        <taxon>Arthropoda</taxon>
        <taxon>Hexapoda</taxon>
        <taxon>Insecta</taxon>
        <taxon>Pterygota</taxon>
        <taxon>Neoptera</taxon>
        <taxon>Endopterygota</taxon>
        <taxon>Coleoptera</taxon>
        <taxon>Polyphaga</taxon>
        <taxon>Cucujiformia</taxon>
        <taxon>Chrysomeloidea</taxon>
        <taxon>Chrysomelidae</taxon>
        <taxon>Galerucinae</taxon>
        <taxon>Diabroticina</taxon>
        <taxon>Diabroticites</taxon>
        <taxon>Diabrotica</taxon>
    </lineage>
</organism>
<comment type="similarity">
    <text evidence="7">Belongs to the TRAFAC class myosin-kinesin ATPase superfamily. Kinesin family.</text>
</comment>
<proteinExistence type="inferred from homology"/>
<dbReference type="Pfam" id="PF00225">
    <property type="entry name" value="Kinesin"/>
    <property type="match status" value="1"/>
</dbReference>
<dbReference type="GO" id="GO:0005874">
    <property type="term" value="C:microtubule"/>
    <property type="evidence" value="ECO:0007669"/>
    <property type="project" value="UniProtKB-KW"/>
</dbReference>
<keyword evidence="6" id="KW-0963">Cytoplasm</keyword>
<keyword evidence="5" id="KW-0505">Motor protein</keyword>
<comment type="caution">
    <text evidence="7">Lacks conserved residue(s) required for the propagation of feature annotation.</text>
</comment>
<dbReference type="GO" id="GO:0005524">
    <property type="term" value="F:ATP binding"/>
    <property type="evidence" value="ECO:0007669"/>
    <property type="project" value="UniProtKB-KW"/>
</dbReference>
<keyword evidence="2" id="KW-0493">Microtubule</keyword>
<reference evidence="9" key="1">
    <citation type="submission" date="2025-08" db="UniProtKB">
        <authorList>
            <consortium name="RefSeq"/>
        </authorList>
    </citation>
    <scope>IDENTIFICATION</scope>
    <source>
        <tissue evidence="9">Whole insect</tissue>
    </source>
</reference>
<evidence type="ECO:0000256" key="5">
    <source>
        <dbReference type="ARBA" id="ARBA00023175"/>
    </source>
</evidence>
<keyword evidence="6" id="KW-0206">Cytoskeleton</keyword>
<dbReference type="InterPro" id="IPR001752">
    <property type="entry name" value="Kinesin_motor_dom"/>
</dbReference>
<evidence type="ECO:0000256" key="7">
    <source>
        <dbReference type="PROSITE-ProRule" id="PRU00283"/>
    </source>
</evidence>
<dbReference type="PROSITE" id="PS50067">
    <property type="entry name" value="KINESIN_MOTOR_2"/>
    <property type="match status" value="1"/>
</dbReference>
<evidence type="ECO:0000256" key="3">
    <source>
        <dbReference type="ARBA" id="ARBA00022741"/>
    </source>
</evidence>
<dbReference type="GO" id="GO:0003777">
    <property type="term" value="F:microtubule motor activity"/>
    <property type="evidence" value="ECO:0007669"/>
    <property type="project" value="InterPro"/>
</dbReference>
<dbReference type="AlphaFoldDB" id="A0A6P7H9U7"/>
<sequence>MQGSETPVHMGMIPRANNLIVDTIKDSKRCKWQYAVAVSFIEIYNENVRGLLDSNTNQNLEIMYNEGRGITVPNLKVKEISSFADFNKYMKNRHKKIEL</sequence>
<evidence type="ECO:0000256" key="6">
    <source>
        <dbReference type="ARBA" id="ARBA00023212"/>
    </source>
</evidence>
<dbReference type="GO" id="GO:0007018">
    <property type="term" value="P:microtubule-based movement"/>
    <property type="evidence" value="ECO:0007669"/>
    <property type="project" value="InterPro"/>
</dbReference>
<name>A0A6P7H9U7_DIAVI</name>
<evidence type="ECO:0000256" key="2">
    <source>
        <dbReference type="ARBA" id="ARBA00022701"/>
    </source>
</evidence>
<dbReference type="PANTHER" id="PTHR47972:SF45">
    <property type="entry name" value="PROTEIN CLARET SEGREGATIONAL"/>
    <property type="match status" value="1"/>
</dbReference>
<dbReference type="InParanoid" id="A0A6P7H9U7"/>
<dbReference type="PANTHER" id="PTHR47972">
    <property type="entry name" value="KINESIN-LIKE PROTEIN KLP-3"/>
    <property type="match status" value="1"/>
</dbReference>
<dbReference type="RefSeq" id="XP_028154423.1">
    <property type="nucleotide sequence ID" value="XM_028298622.1"/>
</dbReference>
<dbReference type="InterPro" id="IPR036961">
    <property type="entry name" value="Kinesin_motor_dom_sf"/>
</dbReference>
<feature type="domain" description="Kinesin motor" evidence="8">
    <location>
        <begin position="1"/>
        <end position="99"/>
    </location>
</feature>
<keyword evidence="3" id="KW-0547">Nucleotide-binding</keyword>
<keyword evidence="4" id="KW-0067">ATP-binding</keyword>
<dbReference type="SUPFAM" id="SSF52540">
    <property type="entry name" value="P-loop containing nucleoside triphosphate hydrolases"/>
    <property type="match status" value="1"/>
</dbReference>
<dbReference type="GO" id="GO:0008017">
    <property type="term" value="F:microtubule binding"/>
    <property type="evidence" value="ECO:0007669"/>
    <property type="project" value="InterPro"/>
</dbReference>
<evidence type="ECO:0000259" key="8">
    <source>
        <dbReference type="PROSITE" id="PS50067"/>
    </source>
</evidence>
<comment type="subcellular location">
    <subcellularLocation>
        <location evidence="1">Cytoplasm</location>
        <location evidence="1">Cytoskeleton</location>
    </subcellularLocation>
</comment>
<evidence type="ECO:0000256" key="1">
    <source>
        <dbReference type="ARBA" id="ARBA00004245"/>
    </source>
</evidence>
<dbReference type="Gene3D" id="3.40.850.10">
    <property type="entry name" value="Kinesin motor domain"/>
    <property type="match status" value="1"/>
</dbReference>
<evidence type="ECO:0000313" key="9">
    <source>
        <dbReference type="RefSeq" id="XP_028154423.1"/>
    </source>
</evidence>
<dbReference type="InterPro" id="IPR027640">
    <property type="entry name" value="Kinesin-like_fam"/>
</dbReference>
<accession>A0A6P7H9U7</accession>
<evidence type="ECO:0000256" key="4">
    <source>
        <dbReference type="ARBA" id="ARBA00022840"/>
    </source>
</evidence>
<dbReference type="InterPro" id="IPR027417">
    <property type="entry name" value="P-loop_NTPase"/>
</dbReference>